<evidence type="ECO:0000313" key="3">
    <source>
        <dbReference type="Proteomes" id="UP000199437"/>
    </source>
</evidence>
<name>A0A1I0M4U3_9BACT</name>
<dbReference type="EMBL" id="FOIR01000001">
    <property type="protein sequence ID" value="SEV83373.1"/>
    <property type="molecule type" value="Genomic_DNA"/>
</dbReference>
<dbReference type="Gene3D" id="3.40.50.720">
    <property type="entry name" value="NAD(P)-binding Rossmann-like Domain"/>
    <property type="match status" value="1"/>
</dbReference>
<proteinExistence type="predicted"/>
<dbReference type="PANTHER" id="PTHR15020">
    <property type="entry name" value="FLAVIN REDUCTASE-RELATED"/>
    <property type="match status" value="1"/>
</dbReference>
<gene>
    <name evidence="2" type="ORF">SAMN05216290_0067</name>
</gene>
<dbReference type="CDD" id="cd05243">
    <property type="entry name" value="SDR_a5"/>
    <property type="match status" value="1"/>
</dbReference>
<dbReference type="GeneID" id="99984832"/>
<sequence length="220" mass="24209">MNVLIIGANGKIGRIVAQKMSASEDFEPTALIRKEEQKSYFENLNVPTIVESLESAEKTIEETINGFDAIVFSAGSGGSTGADKTIEIDLYGATKVIDAAKSQGVNRFVMVSAAFSDVPEFWSAPGMKPYYIAKHLADKELKRSKLNYTILRPVRLTDDEAVGEIAIQSDPHKLNKEIPRPAVAETILEVLRDRNTHGRVMEMSEGDLSVREAIHAFLRA</sequence>
<dbReference type="PANTHER" id="PTHR15020:SF50">
    <property type="entry name" value="UPF0659 PROTEIN YMR090W"/>
    <property type="match status" value="1"/>
</dbReference>
<accession>A0A1I0M4U3</accession>
<dbReference type="OrthoDB" id="9803892at2"/>
<protein>
    <submittedName>
        <fullName evidence="2">NAD(P)H-binding</fullName>
    </submittedName>
</protein>
<keyword evidence="3" id="KW-1185">Reference proteome</keyword>
<evidence type="ECO:0000313" key="2">
    <source>
        <dbReference type="EMBL" id="SEV83373.1"/>
    </source>
</evidence>
<dbReference type="Pfam" id="PF13460">
    <property type="entry name" value="NAD_binding_10"/>
    <property type="match status" value="1"/>
</dbReference>
<dbReference type="RefSeq" id="WP_090256379.1">
    <property type="nucleotide sequence ID" value="NZ_FOIR01000001.1"/>
</dbReference>
<dbReference type="InterPro" id="IPR016040">
    <property type="entry name" value="NAD(P)-bd_dom"/>
</dbReference>
<dbReference type="STRING" id="1267423.SAMN05216290_0067"/>
<dbReference type="Proteomes" id="UP000199437">
    <property type="component" value="Unassembled WGS sequence"/>
</dbReference>
<dbReference type="AlphaFoldDB" id="A0A1I0M4U3"/>
<evidence type="ECO:0000259" key="1">
    <source>
        <dbReference type="Pfam" id="PF13460"/>
    </source>
</evidence>
<feature type="domain" description="NAD(P)-binding" evidence="1">
    <location>
        <begin position="7"/>
        <end position="193"/>
    </location>
</feature>
<dbReference type="InterPro" id="IPR036291">
    <property type="entry name" value="NAD(P)-bd_dom_sf"/>
</dbReference>
<reference evidence="3" key="1">
    <citation type="submission" date="2016-10" db="EMBL/GenBank/DDBJ databases">
        <authorList>
            <person name="Varghese N."/>
            <person name="Submissions S."/>
        </authorList>
    </citation>
    <scope>NUCLEOTIDE SEQUENCE [LARGE SCALE GENOMIC DNA]</scope>
    <source>
        <strain evidence="3">CGMCC 1.12402</strain>
    </source>
</reference>
<dbReference type="SUPFAM" id="SSF51735">
    <property type="entry name" value="NAD(P)-binding Rossmann-fold domains"/>
    <property type="match status" value="1"/>
</dbReference>
<organism evidence="2 3">
    <name type="scientific">Roseivirga pacifica</name>
    <dbReference type="NCBI Taxonomy" id="1267423"/>
    <lineage>
        <taxon>Bacteria</taxon>
        <taxon>Pseudomonadati</taxon>
        <taxon>Bacteroidota</taxon>
        <taxon>Cytophagia</taxon>
        <taxon>Cytophagales</taxon>
        <taxon>Roseivirgaceae</taxon>
        <taxon>Roseivirga</taxon>
    </lineage>
</organism>